<proteinExistence type="predicted"/>
<protein>
    <submittedName>
        <fullName evidence="4">TetR/AcrR family transcriptional regulator</fullName>
    </submittedName>
</protein>
<keyword evidence="5" id="KW-1185">Reference proteome</keyword>
<dbReference type="GO" id="GO:0003677">
    <property type="term" value="F:DNA binding"/>
    <property type="evidence" value="ECO:0007669"/>
    <property type="project" value="UniProtKB-UniRule"/>
</dbReference>
<dbReference type="InterPro" id="IPR050624">
    <property type="entry name" value="HTH-type_Tx_Regulator"/>
</dbReference>
<dbReference type="PRINTS" id="PR00455">
    <property type="entry name" value="HTHTETR"/>
</dbReference>
<reference evidence="4" key="1">
    <citation type="journal article" date="2021" name="mSystems">
        <title>Bacteria and Archaea Synergistically Convert Glycine Betaine to Biogenic Methane in the Formosa Cold Seep of the South China Sea.</title>
        <authorList>
            <person name="Li L."/>
            <person name="Zhang W."/>
            <person name="Zhang S."/>
            <person name="Song L."/>
            <person name="Sun Q."/>
            <person name="Zhang H."/>
            <person name="Xiang H."/>
            <person name="Dong X."/>
        </authorList>
    </citation>
    <scope>NUCLEOTIDE SEQUENCE</scope>
    <source>
        <strain evidence="4">ZWT</strain>
    </source>
</reference>
<name>A0A9J6NY80_9CLOT</name>
<dbReference type="EMBL" id="JAGSOJ010000001">
    <property type="protein sequence ID" value="MCM1989479.1"/>
    <property type="molecule type" value="Genomic_DNA"/>
</dbReference>
<dbReference type="Pfam" id="PF00440">
    <property type="entry name" value="TetR_N"/>
    <property type="match status" value="1"/>
</dbReference>
<dbReference type="PROSITE" id="PS50977">
    <property type="entry name" value="HTH_TETR_2"/>
    <property type="match status" value="1"/>
</dbReference>
<comment type="caution">
    <text evidence="4">The sequence shown here is derived from an EMBL/GenBank/DDBJ whole genome shotgun (WGS) entry which is preliminary data.</text>
</comment>
<reference evidence="4" key="2">
    <citation type="submission" date="2021-04" db="EMBL/GenBank/DDBJ databases">
        <authorList>
            <person name="Dong X."/>
        </authorList>
    </citation>
    <scope>NUCLEOTIDE SEQUENCE</scope>
    <source>
        <strain evidence="4">ZWT</strain>
    </source>
</reference>
<dbReference type="InterPro" id="IPR001647">
    <property type="entry name" value="HTH_TetR"/>
</dbReference>
<evidence type="ECO:0000313" key="4">
    <source>
        <dbReference type="EMBL" id="MCM1989479.1"/>
    </source>
</evidence>
<sequence length="202" mass="24380">MDTKNLTNRQKQAIETKNKIFNVTIDLFNEIDFNEVTIRKICKEANVSIGTFYLYFKSKQEILYEIYKKADEIFKKTDIVSRKDLNSFEKIIELIKIQMNTYETFHFNTNLVKELYIYQLHSENNYFLSEERDFFLQLNLVVEEGQNNQEIRNDLLSKDITWKILKFSRGMIFDWLIHHGNYNYIETNISELSLYLQVFKCN</sequence>
<evidence type="ECO:0000256" key="1">
    <source>
        <dbReference type="ARBA" id="ARBA00023125"/>
    </source>
</evidence>
<keyword evidence="1 2" id="KW-0238">DNA-binding</keyword>
<accession>A0A9J6NY80</accession>
<feature type="domain" description="HTH tetR-type" evidence="3">
    <location>
        <begin position="14"/>
        <end position="74"/>
    </location>
</feature>
<dbReference type="Gene3D" id="1.10.357.10">
    <property type="entry name" value="Tetracycline Repressor, domain 2"/>
    <property type="match status" value="1"/>
</dbReference>
<evidence type="ECO:0000256" key="2">
    <source>
        <dbReference type="PROSITE-ProRule" id="PRU00335"/>
    </source>
</evidence>
<dbReference type="RefSeq" id="WP_250858473.1">
    <property type="nucleotide sequence ID" value="NZ_JAGSOJ010000001.1"/>
</dbReference>
<dbReference type="Proteomes" id="UP001056429">
    <property type="component" value="Unassembled WGS sequence"/>
</dbReference>
<gene>
    <name evidence="4" type="ORF">KDK92_06980</name>
</gene>
<dbReference type="PANTHER" id="PTHR43479">
    <property type="entry name" value="ACREF/ENVCD OPERON REPRESSOR-RELATED"/>
    <property type="match status" value="1"/>
</dbReference>
<evidence type="ECO:0000259" key="3">
    <source>
        <dbReference type="PROSITE" id="PS50977"/>
    </source>
</evidence>
<dbReference type="SUPFAM" id="SSF46689">
    <property type="entry name" value="Homeodomain-like"/>
    <property type="match status" value="1"/>
</dbReference>
<organism evidence="4 5">
    <name type="scientific">Oceanirhabdus seepicola</name>
    <dbReference type="NCBI Taxonomy" id="2828781"/>
    <lineage>
        <taxon>Bacteria</taxon>
        <taxon>Bacillati</taxon>
        <taxon>Bacillota</taxon>
        <taxon>Clostridia</taxon>
        <taxon>Eubacteriales</taxon>
        <taxon>Clostridiaceae</taxon>
        <taxon>Oceanirhabdus</taxon>
    </lineage>
</organism>
<feature type="DNA-binding region" description="H-T-H motif" evidence="2">
    <location>
        <begin position="37"/>
        <end position="56"/>
    </location>
</feature>
<dbReference type="PANTHER" id="PTHR43479:SF11">
    <property type="entry name" value="ACREF_ENVCD OPERON REPRESSOR-RELATED"/>
    <property type="match status" value="1"/>
</dbReference>
<evidence type="ECO:0000313" key="5">
    <source>
        <dbReference type="Proteomes" id="UP001056429"/>
    </source>
</evidence>
<dbReference type="InterPro" id="IPR009057">
    <property type="entry name" value="Homeodomain-like_sf"/>
</dbReference>
<dbReference type="AlphaFoldDB" id="A0A9J6NY80"/>